<feature type="region of interest" description="Disordered" evidence="5">
    <location>
        <begin position="153"/>
        <end position="187"/>
    </location>
</feature>
<evidence type="ECO:0000256" key="2">
    <source>
        <dbReference type="ARBA" id="ARBA00022771"/>
    </source>
</evidence>
<feature type="domain" description="SWIM-type" evidence="6">
    <location>
        <begin position="925"/>
        <end position="957"/>
    </location>
</feature>
<evidence type="ECO:0000313" key="7">
    <source>
        <dbReference type="Proteomes" id="UP000813463"/>
    </source>
</evidence>
<dbReference type="Pfam" id="PF10551">
    <property type="entry name" value="MULE"/>
    <property type="match status" value="1"/>
</dbReference>
<feature type="compositionally biased region" description="Low complexity" evidence="5">
    <location>
        <begin position="1127"/>
        <end position="1159"/>
    </location>
</feature>
<dbReference type="SMART" id="SM00575">
    <property type="entry name" value="ZnF_PMZ"/>
    <property type="match status" value="1"/>
</dbReference>
<evidence type="ECO:0000256" key="3">
    <source>
        <dbReference type="ARBA" id="ARBA00022833"/>
    </source>
</evidence>
<evidence type="ECO:0000256" key="1">
    <source>
        <dbReference type="ARBA" id="ARBA00022723"/>
    </source>
</evidence>
<keyword evidence="1" id="KW-0479">Metal-binding</keyword>
<dbReference type="InterPro" id="IPR004332">
    <property type="entry name" value="Transposase_MuDR"/>
</dbReference>
<dbReference type="RefSeq" id="XP_021857151.2">
    <property type="nucleotide sequence ID" value="XM_022001459.2"/>
</dbReference>
<feature type="region of interest" description="Disordered" evidence="5">
    <location>
        <begin position="988"/>
        <end position="1073"/>
    </location>
</feature>
<dbReference type="GeneID" id="110796401"/>
<dbReference type="InterPro" id="IPR006564">
    <property type="entry name" value="Znf_PMZ"/>
</dbReference>
<feature type="region of interest" description="Disordered" evidence="5">
    <location>
        <begin position="217"/>
        <end position="344"/>
    </location>
</feature>
<gene>
    <name evidence="8" type="primary">LOC110796401</name>
</gene>
<dbReference type="Proteomes" id="UP000813463">
    <property type="component" value="Chromosome 1"/>
</dbReference>
<feature type="compositionally biased region" description="Low complexity" evidence="5">
    <location>
        <begin position="268"/>
        <end position="294"/>
    </location>
</feature>
<sequence length="1175" mass="133581">MKTTGSGPKDKGKGIMPTNRQGGSQIRNEQLGYIDLAIWMGGKFVFNKGETDYVGGKLYTRLTVWLHELTVFSLRELVMKGMSGTIGRIIENFSVWFRLHGMNLTKGRKIIHTHDDIGRLLETKDGSNRVILYIIEESKPAFIGPSVTYQTANFKPPRPLKQATQSNPSGPQRTLTQPITTKPAGPSTVTLKQVKMEPLQSKFSLVRRSPRLGFDPDVIYMGKGTGPSENPSTVKEPNKTQLKKPIASATVKASVPKPIPSNISSVDPHTPSTEPTEIPPHTTTTPTKPSKTPLPANPPLLSPDLKTSTPRRKSVAQKGKKVKGKAGKVGKKKGKGKKKDPGDCLFENDEFGDWSESDSDFSDLDVEFEPGEEDIKQLEEDELFCEPLSTVLRGNKRVDKVAAPEVEEQVDLAPEVEEQVDLEHEVDYDSEELRILCGSDDEVDPYPTFNPESDFKKKIVLSLGLKFPSVHAVRKAIRYHSIENHYDYYLLHNGRKRVSVYCRYRCSCPWDKKHAKLVKCVCDDPHKCRFKIHVKKLRMEETFQIKSLRLKHTCGVVHSSSKITSEWLAEKYLEEWRSEPYWRLVKFRERVYKETGLHIGYYKSWFARARAKLILYGDAADEYAAVYDYGYAILQYNPGSSAYVQCQIRDNPTPFFQRLYVCFEALKVGFKNGCRPLIGVDGCHLKGAHPGMILVAVSKDGNNNIFPVAWAVVEVENADSWTWFLDLLMKDIGHHDGEGLTLMSDRQKGLLDAISVVSSKAEVRFCARHIWANFKNKFSGTAYKDLFWAAARSTTKHWHDSYMAEIKELNEDAYNYLSDIPPVHWCRHAFGSNSRSNMLLNNLCETFNAVIREARDKPIITCLDWIRRYVMRRNAEKWEGIQKYEGRFMPFVEKVLAWVYEASLNCIVCPSRLDEWEVETAFDRHVVDLKELTCTCFRWELTGIPCPHAYACIVKKRWRPEDFVHECYSKAKYLATYSPHIKPMPGMKQWKKTDLPRPLPPLLRKMPGRPKSHKRKKEAGEDAEERFVKRGKKPNNCSNCKQPGHNKRKCNNPPGVIQPKEPGRDPSKNPWVVADRNKRAARVLRRYNAESVTQPQQQNSSAATMQQTFNAPPQSSQTGSYQPPPLSQTSSQQPGQTASQHPGPSSQTSTHQPQTSLPPKLRPKLQTTKKPVWHI</sequence>
<feature type="region of interest" description="Disordered" evidence="5">
    <location>
        <begin position="1"/>
        <end position="23"/>
    </location>
</feature>
<name>A0A9R0IX36_SPIOL</name>
<reference evidence="8" key="2">
    <citation type="submission" date="2025-08" db="UniProtKB">
        <authorList>
            <consortium name="RefSeq"/>
        </authorList>
    </citation>
    <scope>IDENTIFICATION</scope>
    <source>
        <tissue evidence="8">Leaf</tissue>
    </source>
</reference>
<feature type="compositionally biased region" description="Polar residues" evidence="5">
    <location>
        <begin position="1090"/>
        <end position="1121"/>
    </location>
</feature>
<dbReference type="PANTHER" id="PTHR31973">
    <property type="entry name" value="POLYPROTEIN, PUTATIVE-RELATED"/>
    <property type="match status" value="1"/>
</dbReference>
<reference evidence="7" key="1">
    <citation type="journal article" date="2021" name="Nat. Commun.">
        <title>Genomic analyses provide insights into spinach domestication and the genetic basis of agronomic traits.</title>
        <authorList>
            <person name="Cai X."/>
            <person name="Sun X."/>
            <person name="Xu C."/>
            <person name="Sun H."/>
            <person name="Wang X."/>
            <person name="Ge C."/>
            <person name="Zhang Z."/>
            <person name="Wang Q."/>
            <person name="Fei Z."/>
            <person name="Jiao C."/>
            <person name="Wang Q."/>
        </authorList>
    </citation>
    <scope>NUCLEOTIDE SEQUENCE [LARGE SCALE GENOMIC DNA]</scope>
    <source>
        <strain evidence="7">cv. Varoflay</strain>
    </source>
</reference>
<feature type="compositionally biased region" description="Polar residues" evidence="5">
    <location>
        <begin position="162"/>
        <end position="180"/>
    </location>
</feature>
<organism evidence="7 8">
    <name type="scientific">Spinacia oleracea</name>
    <name type="common">Spinach</name>
    <dbReference type="NCBI Taxonomy" id="3562"/>
    <lineage>
        <taxon>Eukaryota</taxon>
        <taxon>Viridiplantae</taxon>
        <taxon>Streptophyta</taxon>
        <taxon>Embryophyta</taxon>
        <taxon>Tracheophyta</taxon>
        <taxon>Spermatophyta</taxon>
        <taxon>Magnoliopsida</taxon>
        <taxon>eudicotyledons</taxon>
        <taxon>Gunneridae</taxon>
        <taxon>Pentapetalae</taxon>
        <taxon>Caryophyllales</taxon>
        <taxon>Chenopodiaceae</taxon>
        <taxon>Chenopodioideae</taxon>
        <taxon>Anserineae</taxon>
        <taxon>Spinacia</taxon>
    </lineage>
</organism>
<feature type="compositionally biased region" description="Basic residues" evidence="5">
    <location>
        <begin position="309"/>
        <end position="338"/>
    </location>
</feature>
<keyword evidence="3" id="KW-0862">Zinc</keyword>
<accession>A0A9R0IX36</accession>
<feature type="region of interest" description="Disordered" evidence="5">
    <location>
        <begin position="1088"/>
        <end position="1175"/>
    </location>
</feature>
<evidence type="ECO:0000259" key="6">
    <source>
        <dbReference type="PROSITE" id="PS50966"/>
    </source>
</evidence>
<feature type="compositionally biased region" description="Basic residues" evidence="5">
    <location>
        <begin position="1006"/>
        <end position="1017"/>
    </location>
</feature>
<dbReference type="InterPro" id="IPR018289">
    <property type="entry name" value="MULE_transposase_dom"/>
</dbReference>
<evidence type="ECO:0000256" key="4">
    <source>
        <dbReference type="PROSITE-ProRule" id="PRU00325"/>
    </source>
</evidence>
<evidence type="ECO:0000313" key="8">
    <source>
        <dbReference type="RefSeq" id="XP_021857151.2"/>
    </source>
</evidence>
<dbReference type="OrthoDB" id="1918246at2759"/>
<proteinExistence type="predicted"/>
<keyword evidence="7" id="KW-1185">Reference proteome</keyword>
<dbReference type="Pfam" id="PF03108">
    <property type="entry name" value="DBD_Tnp_Mut"/>
    <property type="match status" value="1"/>
</dbReference>
<dbReference type="PANTHER" id="PTHR31973:SF187">
    <property type="entry name" value="MUTATOR TRANSPOSASE MUDRA PROTEIN"/>
    <property type="match status" value="1"/>
</dbReference>
<evidence type="ECO:0000256" key="5">
    <source>
        <dbReference type="SAM" id="MobiDB-lite"/>
    </source>
</evidence>
<keyword evidence="2 4" id="KW-0863">Zinc-finger</keyword>
<dbReference type="InterPro" id="IPR007527">
    <property type="entry name" value="Znf_SWIM"/>
</dbReference>
<dbReference type="Pfam" id="PF04434">
    <property type="entry name" value="SWIM"/>
    <property type="match status" value="1"/>
</dbReference>
<protein>
    <recommendedName>
        <fullName evidence="6">SWIM-type domain-containing protein</fullName>
    </recommendedName>
</protein>
<dbReference type="PROSITE" id="PS50966">
    <property type="entry name" value="ZF_SWIM"/>
    <property type="match status" value="1"/>
</dbReference>